<dbReference type="RefSeq" id="NP_001279276.1">
    <property type="nucleotide sequence ID" value="NM_001292347.1"/>
</dbReference>
<dbReference type="STRING" id="7868.ENSCMIP00000016498"/>
<dbReference type="KEGG" id="cmk:103182147"/>
<keyword evidence="5" id="KW-0732">Signal</keyword>
<dbReference type="EMBL" id="JX052509">
    <property type="protein sequence ID" value="AFK10737.1"/>
    <property type="molecule type" value="mRNA"/>
</dbReference>
<dbReference type="SMART" id="SM00199">
    <property type="entry name" value="SCY"/>
    <property type="match status" value="1"/>
</dbReference>
<evidence type="ECO:0000256" key="1">
    <source>
        <dbReference type="ARBA" id="ARBA00004613"/>
    </source>
</evidence>
<evidence type="ECO:0000313" key="7">
    <source>
        <dbReference type="EMBL" id="AFK10737.1"/>
    </source>
</evidence>
<dbReference type="InterPro" id="IPR033899">
    <property type="entry name" value="CXC_Chemokine_domain"/>
</dbReference>
<dbReference type="Proteomes" id="UP000314986">
    <property type="component" value="Unassembled WGS sequence"/>
</dbReference>
<dbReference type="PRINTS" id="PR00437">
    <property type="entry name" value="SMALLCYTKCXC"/>
</dbReference>
<evidence type="ECO:0000256" key="5">
    <source>
        <dbReference type="SAM" id="SignalP"/>
    </source>
</evidence>
<keyword evidence="9" id="KW-1185">Reference proteome</keyword>
<keyword evidence="4" id="KW-0964">Secreted</keyword>
<reference evidence="7" key="3">
    <citation type="journal article" date="2012" name="PLoS ONE">
        <title>Sequencing and Analysis of Full-Length cDNAs, 5'-ESTs and 3'-ESTs from a Cartilaginous Fish, the Elephant Shark (Callorhinchus milii).</title>
        <authorList>
            <person name="Tan Y.Y."/>
            <person name="Kodzius R."/>
            <person name="Tay B.H."/>
            <person name="Tay A."/>
            <person name="Brenner S."/>
            <person name="Venkatesh B."/>
        </authorList>
    </citation>
    <scope>NUCLEOTIDE SEQUENCE</scope>
    <source>
        <tissue evidence="7">Gills</tissue>
    </source>
</reference>
<proteinExistence type="evidence at transcript level"/>
<dbReference type="FunFam" id="2.40.50.40:FF:000004">
    <property type="entry name" value="C-X-C motif chemokine"/>
    <property type="match status" value="1"/>
</dbReference>
<dbReference type="GO" id="GO:0006952">
    <property type="term" value="P:defense response"/>
    <property type="evidence" value="ECO:0007669"/>
    <property type="project" value="InterPro"/>
</dbReference>
<dbReference type="Ensembl" id="ENSCMIT00000016829.1">
    <property type="protein sequence ID" value="ENSCMIP00000016498.1"/>
    <property type="gene ID" value="ENSCMIG00000007952.1"/>
</dbReference>
<dbReference type="PRINTS" id="PR00436">
    <property type="entry name" value="INTERLEUKIN8"/>
</dbReference>
<dbReference type="InterPro" id="IPR001089">
    <property type="entry name" value="Chemokine_CXC"/>
</dbReference>
<dbReference type="GO" id="GO:0005615">
    <property type="term" value="C:extracellular space"/>
    <property type="evidence" value="ECO:0007669"/>
    <property type="project" value="UniProtKB-KW"/>
</dbReference>
<feature type="chain" id="PRO_5044735223" evidence="5">
    <location>
        <begin position="23"/>
        <end position="91"/>
    </location>
</feature>
<dbReference type="SUPFAM" id="SSF54117">
    <property type="entry name" value="Interleukin 8-like chemokines"/>
    <property type="match status" value="1"/>
</dbReference>
<comment type="subcellular location">
    <subcellularLocation>
        <location evidence="1">Secreted</location>
    </subcellularLocation>
</comment>
<sequence>MKYSTTIILLNVLFLSAVLIDAVSIMRCHCIKTTSEFIHPKFIKELIIINPGPHCPQTEYIAVLRSGVKICLDIKKRWVKKIINSKLRNQD</sequence>
<dbReference type="InterPro" id="IPR001811">
    <property type="entry name" value="Chemokine_IL8-like_dom"/>
</dbReference>
<dbReference type="PANTHER" id="PTHR12015">
    <property type="entry name" value="SMALL INDUCIBLE CYTOKINE A"/>
    <property type="match status" value="1"/>
</dbReference>
<dbReference type="Gene3D" id="2.40.50.40">
    <property type="match status" value="1"/>
</dbReference>
<dbReference type="InterPro" id="IPR039809">
    <property type="entry name" value="Chemokine_b/g/d"/>
</dbReference>
<reference evidence="8" key="5">
    <citation type="submission" date="2025-05" db="UniProtKB">
        <authorList>
            <consortium name="Ensembl"/>
        </authorList>
    </citation>
    <scope>IDENTIFICATION</scope>
</reference>
<evidence type="ECO:0000313" key="8">
    <source>
        <dbReference type="Ensembl" id="ENSCMIP00000016498.1"/>
    </source>
</evidence>
<dbReference type="PANTHER" id="PTHR12015:SF198">
    <property type="entry name" value="PLATELET BASIC PROTEIN"/>
    <property type="match status" value="1"/>
</dbReference>
<name>K4FXX9_CALMI</name>
<gene>
    <name evidence="8" type="primary">LOC103182147</name>
</gene>
<organism evidence="7">
    <name type="scientific">Callorhinchus milii</name>
    <name type="common">Ghost shark</name>
    <dbReference type="NCBI Taxonomy" id="7868"/>
    <lineage>
        <taxon>Eukaryota</taxon>
        <taxon>Metazoa</taxon>
        <taxon>Chordata</taxon>
        <taxon>Craniata</taxon>
        <taxon>Vertebrata</taxon>
        <taxon>Chondrichthyes</taxon>
        <taxon>Holocephali</taxon>
        <taxon>Chimaeriformes</taxon>
        <taxon>Callorhinchidae</taxon>
        <taxon>Callorhinchus</taxon>
    </lineage>
</organism>
<dbReference type="GO" id="GO:0006955">
    <property type="term" value="P:immune response"/>
    <property type="evidence" value="ECO:0007669"/>
    <property type="project" value="InterPro"/>
</dbReference>
<dbReference type="OMA" id="TEYIAVL"/>
<keyword evidence="3" id="KW-0202">Cytokine</keyword>
<evidence type="ECO:0000256" key="3">
    <source>
        <dbReference type="ARBA" id="ARBA00022514"/>
    </source>
</evidence>
<dbReference type="InterPro" id="IPR036048">
    <property type="entry name" value="Interleukin_8-like_sf"/>
</dbReference>
<reference evidence="9" key="1">
    <citation type="journal article" date="2006" name="Science">
        <title>Ancient noncoding elements conserved in the human genome.</title>
        <authorList>
            <person name="Venkatesh B."/>
            <person name="Kirkness E.F."/>
            <person name="Loh Y.H."/>
            <person name="Halpern A.L."/>
            <person name="Lee A.P."/>
            <person name="Johnson J."/>
            <person name="Dandona N."/>
            <person name="Viswanathan L.D."/>
            <person name="Tay A."/>
            <person name="Venter J.C."/>
            <person name="Strausberg R.L."/>
            <person name="Brenner S."/>
        </authorList>
    </citation>
    <scope>NUCLEOTIDE SEQUENCE [LARGE SCALE GENOMIC DNA]</scope>
</reference>
<evidence type="ECO:0000256" key="4">
    <source>
        <dbReference type="ARBA" id="ARBA00022525"/>
    </source>
</evidence>
<comment type="similarity">
    <text evidence="2">Belongs to the intercrine alpha (chemokine CxC) family.</text>
</comment>
<evidence type="ECO:0000313" key="9">
    <source>
        <dbReference type="Proteomes" id="UP000314986"/>
    </source>
</evidence>
<feature type="signal peptide" evidence="5">
    <location>
        <begin position="1"/>
        <end position="22"/>
    </location>
</feature>
<evidence type="ECO:0000259" key="6">
    <source>
        <dbReference type="SMART" id="SM00199"/>
    </source>
</evidence>
<evidence type="ECO:0000256" key="2">
    <source>
        <dbReference type="ARBA" id="ARBA00010665"/>
    </source>
</evidence>
<reference evidence="9" key="2">
    <citation type="journal article" date="2007" name="PLoS Biol.">
        <title>Survey sequencing and comparative analysis of the elephant shark (Callorhinchus milii) genome.</title>
        <authorList>
            <person name="Venkatesh B."/>
            <person name="Kirkness E.F."/>
            <person name="Loh Y.H."/>
            <person name="Halpern A.L."/>
            <person name="Lee A.P."/>
            <person name="Johnson J."/>
            <person name="Dandona N."/>
            <person name="Viswanathan L.D."/>
            <person name="Tay A."/>
            <person name="Venter J.C."/>
            <person name="Strausberg R.L."/>
            <person name="Brenner S."/>
        </authorList>
    </citation>
    <scope>NUCLEOTIDE SEQUENCE [LARGE SCALE GENOMIC DNA]</scope>
</reference>
<protein>
    <submittedName>
        <fullName evidence="7">Interleukin 8</fullName>
    </submittedName>
</protein>
<dbReference type="CDD" id="cd00273">
    <property type="entry name" value="Chemokine_CXC"/>
    <property type="match status" value="1"/>
</dbReference>
<dbReference type="AlphaFoldDB" id="K4FXX9"/>
<dbReference type="Pfam" id="PF00048">
    <property type="entry name" value="IL8"/>
    <property type="match status" value="1"/>
</dbReference>
<feature type="domain" description="Chemokine interleukin-8-like" evidence="6">
    <location>
        <begin position="27"/>
        <end position="86"/>
    </location>
</feature>
<reference evidence="9" key="4">
    <citation type="journal article" date="2014" name="Nature">
        <title>Elephant shark genome provides unique insights into gnathostome evolution.</title>
        <authorList>
            <consortium name="International Elephant Shark Genome Sequencing Consortium"/>
            <person name="Venkatesh B."/>
            <person name="Lee A.P."/>
            <person name="Ravi V."/>
            <person name="Maurya A.K."/>
            <person name="Lian M.M."/>
            <person name="Swann J.B."/>
            <person name="Ohta Y."/>
            <person name="Flajnik M.F."/>
            <person name="Sutoh Y."/>
            <person name="Kasahara M."/>
            <person name="Hoon S."/>
            <person name="Gangu V."/>
            <person name="Roy S.W."/>
            <person name="Irimia M."/>
            <person name="Korzh V."/>
            <person name="Kondrychyn I."/>
            <person name="Lim Z.W."/>
            <person name="Tay B.H."/>
            <person name="Tohari S."/>
            <person name="Kong K.W."/>
            <person name="Ho S."/>
            <person name="Lorente-Galdos B."/>
            <person name="Quilez J."/>
            <person name="Marques-Bonet T."/>
            <person name="Raney B.J."/>
            <person name="Ingham P.W."/>
            <person name="Tay A."/>
            <person name="Hillier L.W."/>
            <person name="Minx P."/>
            <person name="Boehm T."/>
            <person name="Wilson R.K."/>
            <person name="Brenner S."/>
            <person name="Warren W.C."/>
        </authorList>
    </citation>
    <scope>NUCLEOTIDE SEQUENCE [LARGE SCALE GENOMIC DNA]</scope>
</reference>
<dbReference type="OrthoDB" id="9937393at2759"/>
<accession>K4FXX9</accession>
<dbReference type="GO" id="GO:0008009">
    <property type="term" value="F:chemokine activity"/>
    <property type="evidence" value="ECO:0007669"/>
    <property type="project" value="InterPro"/>
</dbReference>
<dbReference type="GeneID" id="103182147"/>
<dbReference type="GeneTree" id="ENSGT01150000289730"/>